<proteinExistence type="inferred from homology"/>
<evidence type="ECO:0000256" key="6">
    <source>
        <dbReference type="ARBA" id="ARBA00023136"/>
    </source>
</evidence>
<keyword evidence="7" id="KW-0325">Glycoprotein</keyword>
<accession>A0A7R9H9A1</accession>
<dbReference type="PANTHER" id="PTHR12185:SF14">
    <property type="entry name" value="CHOLESTEROL UPTAKE PROTEIN 1"/>
    <property type="match status" value="1"/>
</dbReference>
<evidence type="ECO:0000256" key="5">
    <source>
        <dbReference type="ARBA" id="ARBA00022989"/>
    </source>
</evidence>
<name>A0A7R9H9A1_TIMPO</name>
<evidence type="ECO:0000256" key="2">
    <source>
        <dbReference type="ARBA" id="ARBA00006618"/>
    </source>
</evidence>
<organism evidence="8">
    <name type="scientific">Timema poppense</name>
    <name type="common">Walking stick</name>
    <dbReference type="NCBI Taxonomy" id="170557"/>
    <lineage>
        <taxon>Eukaryota</taxon>
        <taxon>Metazoa</taxon>
        <taxon>Ecdysozoa</taxon>
        <taxon>Arthropoda</taxon>
        <taxon>Hexapoda</taxon>
        <taxon>Insecta</taxon>
        <taxon>Pterygota</taxon>
        <taxon>Neoptera</taxon>
        <taxon>Polyneoptera</taxon>
        <taxon>Phasmatodea</taxon>
        <taxon>Timematodea</taxon>
        <taxon>Timematoidea</taxon>
        <taxon>Timematidae</taxon>
        <taxon>Timema</taxon>
    </lineage>
</organism>
<dbReference type="GO" id="GO:0003725">
    <property type="term" value="F:double-stranded RNA binding"/>
    <property type="evidence" value="ECO:0007669"/>
    <property type="project" value="TreeGrafter"/>
</dbReference>
<comment type="subcellular location">
    <subcellularLocation>
        <location evidence="1">Membrane</location>
        <topology evidence="1">Multi-pass membrane protein</topology>
    </subcellularLocation>
</comment>
<comment type="similarity">
    <text evidence="2">Belongs to the SID1 family.</text>
</comment>
<dbReference type="PANTHER" id="PTHR12185">
    <property type="entry name" value="SID1 TRANSMEMBRANE FAMILY MEMEBER"/>
    <property type="match status" value="1"/>
</dbReference>
<evidence type="ECO:0000256" key="7">
    <source>
        <dbReference type="ARBA" id="ARBA00023180"/>
    </source>
</evidence>
<dbReference type="AlphaFoldDB" id="A0A7R9H9A1"/>
<dbReference type="GO" id="GO:0005886">
    <property type="term" value="C:plasma membrane"/>
    <property type="evidence" value="ECO:0007669"/>
    <property type="project" value="TreeGrafter"/>
</dbReference>
<keyword evidence="6" id="KW-0472">Membrane</keyword>
<protein>
    <submittedName>
        <fullName evidence="8">Uncharacterized protein</fullName>
    </submittedName>
</protein>
<evidence type="ECO:0000256" key="3">
    <source>
        <dbReference type="ARBA" id="ARBA00022692"/>
    </source>
</evidence>
<dbReference type="EMBL" id="OD007328">
    <property type="protein sequence ID" value="CAD7413898.1"/>
    <property type="molecule type" value="Genomic_DNA"/>
</dbReference>
<evidence type="ECO:0000256" key="1">
    <source>
        <dbReference type="ARBA" id="ARBA00004141"/>
    </source>
</evidence>
<dbReference type="Pfam" id="PF13965">
    <property type="entry name" value="SID-1_RNA_chan"/>
    <property type="match status" value="1"/>
</dbReference>
<evidence type="ECO:0000313" key="8">
    <source>
        <dbReference type="EMBL" id="CAD7413898.1"/>
    </source>
</evidence>
<sequence>MVIVSEPHPVMDYKNGTDVDNGHICTKIQDNLNITLRGKPLRFMRFSDEMTVHVSPAEPRYFSFKFLNDGRDTVLLRVDSPDDLCMTVSIQNISCPVFDLEKNVLFEGYWQSMSRRGGITLTPQLGVLGYRPVCKNDVGVGEKAESATP</sequence>
<evidence type="ECO:0000256" key="4">
    <source>
        <dbReference type="ARBA" id="ARBA00022729"/>
    </source>
</evidence>
<dbReference type="GO" id="GO:0005764">
    <property type="term" value="C:lysosome"/>
    <property type="evidence" value="ECO:0007669"/>
    <property type="project" value="TreeGrafter"/>
</dbReference>
<reference evidence="8" key="1">
    <citation type="submission" date="2020-11" db="EMBL/GenBank/DDBJ databases">
        <authorList>
            <person name="Tran Van P."/>
        </authorList>
    </citation>
    <scope>NUCLEOTIDE SEQUENCE</scope>
</reference>
<dbReference type="InterPro" id="IPR025958">
    <property type="entry name" value="SID1_TM_fam"/>
</dbReference>
<keyword evidence="5" id="KW-1133">Transmembrane helix</keyword>
<dbReference type="GO" id="GO:0051033">
    <property type="term" value="F:RNA transmembrane transporter activity"/>
    <property type="evidence" value="ECO:0007669"/>
    <property type="project" value="TreeGrafter"/>
</dbReference>
<keyword evidence="3" id="KW-0812">Transmembrane</keyword>
<keyword evidence="4" id="KW-0732">Signal</keyword>
<gene>
    <name evidence="8" type="ORF">TPSB3V08_LOCUS9319</name>
</gene>